<evidence type="ECO:0000313" key="2">
    <source>
        <dbReference type="Proteomes" id="UP001153709"/>
    </source>
</evidence>
<protein>
    <submittedName>
        <fullName evidence="1">Uncharacterized protein</fullName>
    </submittedName>
</protein>
<name>A0A9N9SLJ5_DIABA</name>
<proteinExistence type="predicted"/>
<accession>A0A9N9SLJ5</accession>
<dbReference type="Proteomes" id="UP001153709">
    <property type="component" value="Chromosome 1"/>
</dbReference>
<organism evidence="1 2">
    <name type="scientific">Diabrotica balteata</name>
    <name type="common">Banded cucumber beetle</name>
    <dbReference type="NCBI Taxonomy" id="107213"/>
    <lineage>
        <taxon>Eukaryota</taxon>
        <taxon>Metazoa</taxon>
        <taxon>Ecdysozoa</taxon>
        <taxon>Arthropoda</taxon>
        <taxon>Hexapoda</taxon>
        <taxon>Insecta</taxon>
        <taxon>Pterygota</taxon>
        <taxon>Neoptera</taxon>
        <taxon>Endopterygota</taxon>
        <taxon>Coleoptera</taxon>
        <taxon>Polyphaga</taxon>
        <taxon>Cucujiformia</taxon>
        <taxon>Chrysomeloidea</taxon>
        <taxon>Chrysomelidae</taxon>
        <taxon>Galerucinae</taxon>
        <taxon>Diabroticina</taxon>
        <taxon>Diabroticites</taxon>
        <taxon>Diabrotica</taxon>
    </lineage>
</organism>
<dbReference type="AlphaFoldDB" id="A0A9N9SLJ5"/>
<sequence length="179" mass="20226">MEVYENLETTTNMNQKIKNGGPRICKRTTGCWTRVEPATGMLEPLGASQELRLDNVIYQEGGEYRCVGPTKEATRRLDFLRNAMSVQVLVTGPDEIPVDIIRLIEEQQIGILVDLWSLSYNTAQQQEEPQMSQTTTRAPLAEGAALEHQPALTQAGRPRQRLDAKIMLYQLLKNVNWLT</sequence>
<dbReference type="EMBL" id="OU898276">
    <property type="protein sequence ID" value="CAG9826461.1"/>
    <property type="molecule type" value="Genomic_DNA"/>
</dbReference>
<gene>
    <name evidence="1" type="ORF">DIABBA_LOCUS574</name>
</gene>
<dbReference type="OrthoDB" id="9442762at2759"/>
<reference evidence="1" key="1">
    <citation type="submission" date="2022-01" db="EMBL/GenBank/DDBJ databases">
        <authorList>
            <person name="King R."/>
        </authorList>
    </citation>
    <scope>NUCLEOTIDE SEQUENCE</scope>
</reference>
<keyword evidence="2" id="KW-1185">Reference proteome</keyword>
<evidence type="ECO:0000313" key="1">
    <source>
        <dbReference type="EMBL" id="CAG9826461.1"/>
    </source>
</evidence>